<feature type="region of interest" description="Disordered" evidence="1">
    <location>
        <begin position="356"/>
        <end position="483"/>
    </location>
</feature>
<feature type="region of interest" description="Disordered" evidence="1">
    <location>
        <begin position="240"/>
        <end position="264"/>
    </location>
</feature>
<feature type="compositionally biased region" description="Basic and acidic residues" evidence="1">
    <location>
        <begin position="24"/>
        <end position="36"/>
    </location>
</feature>
<dbReference type="AlphaFoldDB" id="A0A086JYM5"/>
<feature type="compositionally biased region" description="Basic and acidic residues" evidence="1">
    <location>
        <begin position="516"/>
        <end position="532"/>
    </location>
</feature>
<proteinExistence type="predicted"/>
<evidence type="ECO:0000256" key="1">
    <source>
        <dbReference type="SAM" id="MobiDB-lite"/>
    </source>
</evidence>
<gene>
    <name evidence="2" type="ORF">TGFOU_275840A</name>
</gene>
<dbReference type="OrthoDB" id="420076at2759"/>
<sequence>MHRTLSAIHSVLSGRRVSSGGTDFKGDSEEHAESFRMRTVQTPRNAALLRPPLLFSDGPIPSACLPSRSPFRHSFPLRPPPCASCQSLVDASPFFTNPPAPHLFKPPSESNLISSSPSTSLSSSSPQLAFCGASHSASGGETRGRTALSDVPEEAEGERRDTSLSLRQFRRRGKLASPVGQWLVSFNVFPATATRHAFVAFSPEGLVFADGFQGPGAASFVSRRFFSLLDESSAAGASSACVCGTSGRSQTPAPEGEKADAKGSCCRQKSEKSATPASDFPTLNSLLRNKEHSALIAGLDRHFASLDRAFFDACSREASRVTQGSSVCAAFFGGPLGVLVCTLGDVGAVLVVREGERARRRKSERRREKEKTEKKEKKEKEEEKKEKKEKEEEKKEKKEKEEEKKEKKEKEEEKKVRREPRAIEWTPTQGNTEKESSPDDQHKDAETCLSSSCSLSRPSSSVSSPSISPSSPSRSSSSSKEEVSLPLVAWRLADPHNAENVSEMTRLRRAHPHAKPQVEKTGTEEAGAEERREKRRAQGGIEDGSNRKEDQDEERRFLLSCRVSLEKETPSVGVFCLCLIRCQSLLQGHLLKGVSPATRAIGAFHLKVKPVAEKLSTCRLCHAPLSTSRAARASVHRSPPL</sequence>
<protein>
    <submittedName>
        <fullName evidence="2">Protein phosphatase 2C domain-containing protein</fullName>
    </submittedName>
</protein>
<feature type="region of interest" description="Disordered" evidence="1">
    <location>
        <begin position="105"/>
        <end position="162"/>
    </location>
</feature>
<feature type="compositionally biased region" description="Low complexity" evidence="1">
    <location>
        <begin position="106"/>
        <end position="126"/>
    </location>
</feature>
<organism evidence="2 3">
    <name type="scientific">Toxoplasma gondii FOU</name>
    <dbReference type="NCBI Taxonomy" id="943167"/>
    <lineage>
        <taxon>Eukaryota</taxon>
        <taxon>Sar</taxon>
        <taxon>Alveolata</taxon>
        <taxon>Apicomplexa</taxon>
        <taxon>Conoidasida</taxon>
        <taxon>Coccidia</taxon>
        <taxon>Eucoccidiorida</taxon>
        <taxon>Eimeriorina</taxon>
        <taxon>Sarcocystidae</taxon>
        <taxon>Toxoplasma</taxon>
    </lineage>
</organism>
<feature type="compositionally biased region" description="Low complexity" evidence="1">
    <location>
        <begin position="450"/>
        <end position="478"/>
    </location>
</feature>
<comment type="caution">
    <text evidence="2">The sequence shown here is derived from an EMBL/GenBank/DDBJ whole genome shotgun (WGS) entry which is preliminary data.</text>
</comment>
<feature type="region of interest" description="Disordered" evidence="1">
    <location>
        <begin position="504"/>
        <end position="553"/>
    </location>
</feature>
<dbReference type="SUPFAM" id="SSF81606">
    <property type="entry name" value="PP2C-like"/>
    <property type="match status" value="1"/>
</dbReference>
<feature type="compositionally biased region" description="Basic and acidic residues" evidence="1">
    <location>
        <begin position="432"/>
        <end position="446"/>
    </location>
</feature>
<dbReference type="InterPro" id="IPR036457">
    <property type="entry name" value="PPM-type-like_dom_sf"/>
</dbReference>
<dbReference type="VEuPathDB" id="ToxoDB:TGFOU_275840A"/>
<dbReference type="EMBL" id="AEYH02002596">
    <property type="protein sequence ID" value="KFG37243.1"/>
    <property type="molecule type" value="Genomic_DNA"/>
</dbReference>
<evidence type="ECO:0000313" key="3">
    <source>
        <dbReference type="Proteomes" id="UP000028838"/>
    </source>
</evidence>
<dbReference type="Gene3D" id="3.60.40.10">
    <property type="entry name" value="PPM-type phosphatase domain"/>
    <property type="match status" value="1"/>
</dbReference>
<accession>A0A086JYM5</accession>
<feature type="compositionally biased region" description="Basic and acidic residues" evidence="1">
    <location>
        <begin position="544"/>
        <end position="553"/>
    </location>
</feature>
<reference evidence="2 3" key="1">
    <citation type="submission" date="2014-07" db="EMBL/GenBank/DDBJ databases">
        <authorList>
            <person name="Sibley D."/>
            <person name="Venepally P."/>
            <person name="Karamycheva S."/>
            <person name="Hadjithomas M."/>
            <person name="Khan A."/>
            <person name="Brunk B."/>
            <person name="Roos D."/>
            <person name="Caler E."/>
            <person name="Lorenzi H."/>
        </authorList>
    </citation>
    <scope>NUCLEOTIDE SEQUENCE [LARGE SCALE GENOMIC DNA]</scope>
    <source>
        <strain evidence="2 3">FOU</strain>
    </source>
</reference>
<feature type="compositionally biased region" description="Basic and acidic residues" evidence="1">
    <location>
        <begin position="365"/>
        <end position="422"/>
    </location>
</feature>
<evidence type="ECO:0000313" key="2">
    <source>
        <dbReference type="EMBL" id="KFG37243.1"/>
    </source>
</evidence>
<dbReference type="Proteomes" id="UP000028838">
    <property type="component" value="Unassembled WGS sequence"/>
</dbReference>
<feature type="region of interest" description="Disordered" evidence="1">
    <location>
        <begin position="16"/>
        <end position="37"/>
    </location>
</feature>
<name>A0A086JYM5_TOXGO</name>